<name>A0A1Y1SDT8_9GAMM</name>
<accession>A0A1Y1SDT8</accession>
<dbReference type="OrthoDB" id="2860904at2"/>
<dbReference type="RefSeq" id="WP_083561343.1">
    <property type="nucleotide sequence ID" value="NZ_AQQV01000002.1"/>
</dbReference>
<dbReference type="Gene3D" id="3.10.450.50">
    <property type="match status" value="1"/>
</dbReference>
<dbReference type="Proteomes" id="UP000192342">
    <property type="component" value="Unassembled WGS sequence"/>
</dbReference>
<feature type="domain" description="SnoaL-like" evidence="1">
    <location>
        <begin position="4"/>
        <end position="130"/>
    </location>
</feature>
<dbReference type="EMBL" id="AQQV01000002">
    <property type="protein sequence ID" value="ORE87150.1"/>
    <property type="molecule type" value="Genomic_DNA"/>
</dbReference>
<dbReference type="STRING" id="1317117.ATO7_08922"/>
<evidence type="ECO:0000259" key="1">
    <source>
        <dbReference type="Pfam" id="PF13577"/>
    </source>
</evidence>
<keyword evidence="3" id="KW-1185">Reference proteome</keyword>
<dbReference type="SUPFAM" id="SSF54427">
    <property type="entry name" value="NTF2-like"/>
    <property type="match status" value="1"/>
</dbReference>
<proteinExistence type="predicted"/>
<dbReference type="AlphaFoldDB" id="A0A1Y1SDT8"/>
<dbReference type="InterPro" id="IPR032710">
    <property type="entry name" value="NTF2-like_dom_sf"/>
</dbReference>
<evidence type="ECO:0000313" key="3">
    <source>
        <dbReference type="Proteomes" id="UP000192342"/>
    </source>
</evidence>
<reference evidence="2 3" key="1">
    <citation type="submission" date="2013-04" db="EMBL/GenBank/DDBJ databases">
        <title>Oceanococcus atlanticus 22II-S10r2 Genome Sequencing.</title>
        <authorList>
            <person name="Lai Q."/>
            <person name="Li G."/>
            <person name="Shao Z."/>
        </authorList>
    </citation>
    <scope>NUCLEOTIDE SEQUENCE [LARGE SCALE GENOMIC DNA]</scope>
    <source>
        <strain evidence="2 3">22II-S10r2</strain>
    </source>
</reference>
<protein>
    <recommendedName>
        <fullName evidence="1">SnoaL-like domain-containing protein</fullName>
    </recommendedName>
</protein>
<dbReference type="Pfam" id="PF13577">
    <property type="entry name" value="SnoaL_4"/>
    <property type="match status" value="1"/>
</dbReference>
<gene>
    <name evidence="2" type="ORF">ATO7_08922</name>
</gene>
<dbReference type="CDD" id="cd00531">
    <property type="entry name" value="NTF2_like"/>
    <property type="match status" value="1"/>
</dbReference>
<sequence>MTPQHISDRLEIQDVLVRYCHAVDRKQWDILQTLFTDDATVDYSAFGGPKGPAGELPGYFIDVLANVRSTQHTISTSLIDLTEDHAVVRSAAQVMMISDAPNDTDHVLFVGLWYRDSLVKVADGWKLRERVQEYSWVHNVQSAHNG</sequence>
<organism evidence="2 3">
    <name type="scientific">Oceanococcus atlanticus</name>
    <dbReference type="NCBI Taxonomy" id="1317117"/>
    <lineage>
        <taxon>Bacteria</taxon>
        <taxon>Pseudomonadati</taxon>
        <taxon>Pseudomonadota</taxon>
        <taxon>Gammaproteobacteria</taxon>
        <taxon>Chromatiales</taxon>
        <taxon>Oceanococcaceae</taxon>
        <taxon>Oceanococcus</taxon>
    </lineage>
</organism>
<comment type="caution">
    <text evidence="2">The sequence shown here is derived from an EMBL/GenBank/DDBJ whole genome shotgun (WGS) entry which is preliminary data.</text>
</comment>
<dbReference type="InterPro" id="IPR037401">
    <property type="entry name" value="SnoaL-like"/>
</dbReference>
<evidence type="ECO:0000313" key="2">
    <source>
        <dbReference type="EMBL" id="ORE87150.1"/>
    </source>
</evidence>